<feature type="transmembrane region" description="Helical" evidence="6">
    <location>
        <begin position="67"/>
        <end position="91"/>
    </location>
</feature>
<keyword evidence="3 6" id="KW-0812">Transmembrane</keyword>
<dbReference type="InterPro" id="IPR035906">
    <property type="entry name" value="MetI-like_sf"/>
</dbReference>
<feature type="transmembrane region" description="Helical" evidence="6">
    <location>
        <begin position="196"/>
        <end position="217"/>
    </location>
</feature>
<dbReference type="InterPro" id="IPR000515">
    <property type="entry name" value="MetI-like"/>
</dbReference>
<comment type="subcellular location">
    <subcellularLocation>
        <location evidence="6">Cell membrane</location>
        <topology evidence="6">Multi-pass membrane protein</topology>
    </subcellularLocation>
    <subcellularLocation>
        <location evidence="1">Membrane</location>
        <topology evidence="1">Multi-pass membrane protein</topology>
    </subcellularLocation>
</comment>
<evidence type="ECO:0000256" key="4">
    <source>
        <dbReference type="ARBA" id="ARBA00022989"/>
    </source>
</evidence>
<comment type="similarity">
    <text evidence="6">Belongs to the binding-protein-dependent transport system permease family.</text>
</comment>
<dbReference type="PANTHER" id="PTHR30177">
    <property type="entry name" value="GLYCINE BETAINE/L-PROLINE TRANSPORT SYSTEM PERMEASE PROTEIN PROW"/>
    <property type="match status" value="1"/>
</dbReference>
<comment type="caution">
    <text evidence="9">The sequence shown here is derived from an EMBL/GenBank/DDBJ whole genome shotgun (WGS) entry which is preliminary data.</text>
</comment>
<keyword evidence="10" id="KW-1185">Reference proteome</keyword>
<evidence type="ECO:0000313" key="10">
    <source>
        <dbReference type="Proteomes" id="UP000614047"/>
    </source>
</evidence>
<evidence type="ECO:0000256" key="1">
    <source>
        <dbReference type="ARBA" id="ARBA00004141"/>
    </source>
</evidence>
<dbReference type="GO" id="GO:0055085">
    <property type="term" value="P:transmembrane transport"/>
    <property type="evidence" value="ECO:0007669"/>
    <property type="project" value="InterPro"/>
</dbReference>
<dbReference type="AlphaFoldDB" id="A0A931GLM4"/>
<proteinExistence type="inferred from homology"/>
<evidence type="ECO:0000313" key="9">
    <source>
        <dbReference type="EMBL" id="MBG6087606.1"/>
    </source>
</evidence>
<dbReference type="SUPFAM" id="SSF161098">
    <property type="entry name" value="MetI-like"/>
    <property type="match status" value="1"/>
</dbReference>
<name>A0A931GLM4_9ACTN</name>
<feature type="compositionally biased region" description="Low complexity" evidence="7">
    <location>
        <begin position="248"/>
        <end position="269"/>
    </location>
</feature>
<evidence type="ECO:0000256" key="3">
    <source>
        <dbReference type="ARBA" id="ARBA00022692"/>
    </source>
</evidence>
<evidence type="ECO:0000259" key="8">
    <source>
        <dbReference type="PROSITE" id="PS50928"/>
    </source>
</evidence>
<gene>
    <name evidence="9" type="ORF">IW256_001719</name>
</gene>
<dbReference type="CDD" id="cd06261">
    <property type="entry name" value="TM_PBP2"/>
    <property type="match status" value="1"/>
</dbReference>
<organism evidence="9 10">
    <name type="scientific">Actinomadura viridis</name>
    <dbReference type="NCBI Taxonomy" id="58110"/>
    <lineage>
        <taxon>Bacteria</taxon>
        <taxon>Bacillati</taxon>
        <taxon>Actinomycetota</taxon>
        <taxon>Actinomycetes</taxon>
        <taxon>Streptosporangiales</taxon>
        <taxon>Thermomonosporaceae</taxon>
        <taxon>Actinomadura</taxon>
    </lineage>
</organism>
<evidence type="ECO:0000256" key="6">
    <source>
        <dbReference type="RuleBase" id="RU363032"/>
    </source>
</evidence>
<feature type="transmembrane region" description="Helical" evidence="6">
    <location>
        <begin position="146"/>
        <end position="176"/>
    </location>
</feature>
<dbReference type="PROSITE" id="PS50928">
    <property type="entry name" value="ABC_TM1"/>
    <property type="match status" value="1"/>
</dbReference>
<evidence type="ECO:0000256" key="5">
    <source>
        <dbReference type="ARBA" id="ARBA00023136"/>
    </source>
</evidence>
<feature type="transmembrane region" description="Helical" evidence="6">
    <location>
        <begin position="36"/>
        <end position="55"/>
    </location>
</feature>
<keyword evidence="5 6" id="KW-0472">Membrane</keyword>
<dbReference type="GO" id="GO:0005886">
    <property type="term" value="C:plasma membrane"/>
    <property type="evidence" value="ECO:0007669"/>
    <property type="project" value="UniProtKB-SubCell"/>
</dbReference>
<keyword evidence="4 6" id="KW-1133">Transmembrane helix</keyword>
<dbReference type="Pfam" id="PF00528">
    <property type="entry name" value="BPD_transp_1"/>
    <property type="match status" value="1"/>
</dbReference>
<feature type="domain" description="ABC transmembrane type-1" evidence="8">
    <location>
        <begin position="32"/>
        <end position="214"/>
    </location>
</feature>
<dbReference type="RefSeq" id="WP_197010441.1">
    <property type="nucleotide sequence ID" value="NZ_BAABES010000029.1"/>
</dbReference>
<dbReference type="PANTHER" id="PTHR30177:SF4">
    <property type="entry name" value="OSMOPROTECTANT IMPORT PERMEASE PROTEIN OSMW"/>
    <property type="match status" value="1"/>
</dbReference>
<dbReference type="Proteomes" id="UP000614047">
    <property type="component" value="Unassembled WGS sequence"/>
</dbReference>
<evidence type="ECO:0000256" key="2">
    <source>
        <dbReference type="ARBA" id="ARBA00022448"/>
    </source>
</evidence>
<feature type="transmembrane region" description="Helical" evidence="6">
    <location>
        <begin position="97"/>
        <end position="117"/>
    </location>
</feature>
<evidence type="ECO:0000256" key="7">
    <source>
        <dbReference type="SAM" id="MobiDB-lite"/>
    </source>
</evidence>
<reference evidence="9" key="1">
    <citation type="submission" date="2020-11" db="EMBL/GenBank/DDBJ databases">
        <title>Sequencing the genomes of 1000 actinobacteria strains.</title>
        <authorList>
            <person name="Klenk H.-P."/>
        </authorList>
    </citation>
    <scope>NUCLEOTIDE SEQUENCE</scope>
    <source>
        <strain evidence="9">DSM 43175</strain>
    </source>
</reference>
<dbReference type="GO" id="GO:0031460">
    <property type="term" value="P:glycine betaine transport"/>
    <property type="evidence" value="ECO:0007669"/>
    <property type="project" value="TreeGrafter"/>
</dbReference>
<keyword evidence="2 6" id="KW-0813">Transport</keyword>
<sequence length="275" mass="28661">MTALAALAEDGEPLIRWDWIGRNLSGDITESFREHLILSFTPVLLGLLIALPVGLACARWRRIYPPVLAATSVLYAVPAIGLFVIFVAFTGLTYPTVIVPLALYTLSVLVPSVVDGLRAVPDHVRQSAVAMGFGPLRRLVQVELPIAVPVLMAGLRVATVANISLVSVGALIGIGGLGQLMVKGMKWPGGGFTTPIIVAIVLIILLALVADLLLLLVQRLLTPWERAGRGRRATAAEDTDGTDGADGGTKAAAPGGTAGAAGDRAGTTAEPEEVR</sequence>
<dbReference type="EMBL" id="JADOUA010000001">
    <property type="protein sequence ID" value="MBG6087606.1"/>
    <property type="molecule type" value="Genomic_DNA"/>
</dbReference>
<dbReference type="InterPro" id="IPR051204">
    <property type="entry name" value="ABC_transp_perm/SBD"/>
</dbReference>
<dbReference type="Gene3D" id="1.10.3720.10">
    <property type="entry name" value="MetI-like"/>
    <property type="match status" value="1"/>
</dbReference>
<protein>
    <submittedName>
        <fullName evidence="9">Osmoprotectant transport system permease protein</fullName>
    </submittedName>
</protein>
<feature type="region of interest" description="Disordered" evidence="7">
    <location>
        <begin position="228"/>
        <end position="275"/>
    </location>
</feature>
<accession>A0A931GLM4</accession>